<protein>
    <recommendedName>
        <fullName evidence="3">Holliday junction resolvase</fullName>
    </recommendedName>
</protein>
<organism evidence="1 2">
    <name type="scientific">Thiorhodococcus minor</name>
    <dbReference type="NCBI Taxonomy" id="57489"/>
    <lineage>
        <taxon>Bacteria</taxon>
        <taxon>Pseudomonadati</taxon>
        <taxon>Pseudomonadota</taxon>
        <taxon>Gammaproteobacteria</taxon>
        <taxon>Chromatiales</taxon>
        <taxon>Chromatiaceae</taxon>
        <taxon>Thiorhodococcus</taxon>
    </lineage>
</organism>
<dbReference type="Pfam" id="PF24608">
    <property type="entry name" value="PDDEXK_15"/>
    <property type="match status" value="1"/>
</dbReference>
<sequence length="158" mass="17506">MSRSQRTKGSAGEREACRALHDLLGVRLVRNLEQSRRGGHDLIVHPDEHGPVADALRGFAPEIKRHARATAGLLAEWWRQAVEQADQAGLVPVLIFREDRGSWRARLPLATLRPDLPKIWTGLDFTAELSLPGFAAVVRETEAVIQQNALVEPDSVEP</sequence>
<dbReference type="Proteomes" id="UP000483379">
    <property type="component" value="Unassembled WGS sequence"/>
</dbReference>
<accession>A0A6M0K4C5</accession>
<evidence type="ECO:0000313" key="2">
    <source>
        <dbReference type="Proteomes" id="UP000483379"/>
    </source>
</evidence>
<evidence type="ECO:0008006" key="3">
    <source>
        <dbReference type="Google" id="ProtNLM"/>
    </source>
</evidence>
<evidence type="ECO:0000313" key="1">
    <source>
        <dbReference type="EMBL" id="NEV64134.1"/>
    </source>
</evidence>
<reference evidence="1 2" key="1">
    <citation type="submission" date="2020-02" db="EMBL/GenBank/DDBJ databases">
        <title>Genome sequences of Thiorhodococcus mannitoliphagus and Thiorhodococcus minor, purple sulfur photosynthetic bacteria in the gammaproteobacterial family, Chromatiaceae.</title>
        <authorList>
            <person name="Aviles F.A."/>
            <person name="Meyer T.E."/>
            <person name="Kyndt J.A."/>
        </authorList>
    </citation>
    <scope>NUCLEOTIDE SEQUENCE [LARGE SCALE GENOMIC DNA]</scope>
    <source>
        <strain evidence="1 2">DSM 11518</strain>
    </source>
</reference>
<name>A0A6M0K4C5_9GAMM</name>
<keyword evidence="2" id="KW-1185">Reference proteome</keyword>
<dbReference type="RefSeq" id="WP_164454669.1">
    <property type="nucleotide sequence ID" value="NZ_JAAIJQ010000075.1"/>
</dbReference>
<dbReference type="EMBL" id="JAAIJQ010000075">
    <property type="protein sequence ID" value="NEV64134.1"/>
    <property type="molecule type" value="Genomic_DNA"/>
</dbReference>
<dbReference type="AlphaFoldDB" id="A0A6M0K4C5"/>
<gene>
    <name evidence="1" type="ORF">G3446_19975</name>
</gene>
<dbReference type="InterPro" id="IPR056931">
    <property type="entry name" value="D14-like"/>
</dbReference>
<proteinExistence type="predicted"/>
<comment type="caution">
    <text evidence="1">The sequence shown here is derived from an EMBL/GenBank/DDBJ whole genome shotgun (WGS) entry which is preliminary data.</text>
</comment>